<proteinExistence type="predicted"/>
<comment type="caution">
    <text evidence="1">The sequence shown here is derived from an EMBL/GenBank/DDBJ whole genome shotgun (WGS) entry which is preliminary data.</text>
</comment>
<evidence type="ECO:0000313" key="1">
    <source>
        <dbReference type="EMBL" id="NZA25498.1"/>
    </source>
</evidence>
<dbReference type="RefSeq" id="WP_180677297.1">
    <property type="nucleotide sequence ID" value="NZ_JACCKA010000027.1"/>
</dbReference>
<organism evidence="1 2">
    <name type="scientific">Luteimonas salinisoli</name>
    <dbReference type="NCBI Taxonomy" id="2752307"/>
    <lineage>
        <taxon>Bacteria</taxon>
        <taxon>Pseudomonadati</taxon>
        <taxon>Pseudomonadota</taxon>
        <taxon>Gammaproteobacteria</taxon>
        <taxon>Lysobacterales</taxon>
        <taxon>Lysobacteraceae</taxon>
        <taxon>Luteimonas</taxon>
    </lineage>
</organism>
<evidence type="ECO:0000313" key="2">
    <source>
        <dbReference type="Proteomes" id="UP000578091"/>
    </source>
</evidence>
<reference evidence="1 2" key="1">
    <citation type="submission" date="2020-07" db="EMBL/GenBank/DDBJ databases">
        <title>Luteimonas sp. SJ-92.</title>
        <authorList>
            <person name="Huang X.-X."/>
            <person name="Xu L."/>
            <person name="Sun J.-Q."/>
        </authorList>
    </citation>
    <scope>NUCLEOTIDE SEQUENCE [LARGE SCALE GENOMIC DNA]</scope>
    <source>
        <strain evidence="1 2">SJ-92</strain>
    </source>
</reference>
<name>A0A853JA01_9GAMM</name>
<protein>
    <submittedName>
        <fullName evidence="1">Uncharacterized protein</fullName>
    </submittedName>
</protein>
<accession>A0A853JA01</accession>
<dbReference type="EMBL" id="JACCKA010000027">
    <property type="protein sequence ID" value="NZA25498.1"/>
    <property type="molecule type" value="Genomic_DNA"/>
</dbReference>
<gene>
    <name evidence="1" type="ORF">H0E84_03805</name>
</gene>
<dbReference type="AlphaFoldDB" id="A0A853JA01"/>
<sequence length="120" mass="13349">MLSILDRSRDAPVASPVDRELLFGTYTKAELLKREVYKLLISLDRRGLVYAEPSSTAVGAIDVTLTPEFLASELASTPVFETERQNAAQLRALVPRLSVLTLETFLNRVYVARGVRAWAL</sequence>
<keyword evidence="2" id="KW-1185">Reference proteome</keyword>
<dbReference type="Proteomes" id="UP000578091">
    <property type="component" value="Unassembled WGS sequence"/>
</dbReference>